<keyword evidence="1" id="KW-0472">Membrane</keyword>
<dbReference type="KEGG" id="pseb:EOK75_19350"/>
<evidence type="ECO:0000313" key="2">
    <source>
        <dbReference type="EMBL" id="QCO57823.1"/>
    </source>
</evidence>
<feature type="transmembrane region" description="Helical" evidence="1">
    <location>
        <begin position="32"/>
        <end position="52"/>
    </location>
</feature>
<feature type="transmembrane region" description="Helical" evidence="1">
    <location>
        <begin position="97"/>
        <end position="121"/>
    </location>
</feature>
<proteinExistence type="predicted"/>
<dbReference type="AlphaFoldDB" id="A0A4P8ELG8"/>
<gene>
    <name evidence="2" type="ORF">EOK75_19350</name>
</gene>
<evidence type="ECO:0000256" key="1">
    <source>
        <dbReference type="SAM" id="Phobius"/>
    </source>
</evidence>
<geneLocation type="plasmid" evidence="2 3">
    <name>unnamed1</name>
</geneLocation>
<keyword evidence="1" id="KW-1133">Transmembrane helix</keyword>
<reference evidence="2 3" key="1">
    <citation type="submission" date="2019-05" db="EMBL/GenBank/DDBJ databases">
        <title>Pseudorhodobacter turbinis sp. nov., isolated from the gut of the Korean turban shell.</title>
        <authorList>
            <person name="Jeong Y.-S."/>
            <person name="Kang W.-R."/>
            <person name="Bae J.-W."/>
        </authorList>
    </citation>
    <scope>NUCLEOTIDE SEQUENCE [LARGE SCALE GENOMIC DNA]</scope>
    <source>
        <strain evidence="2 3">S12M18</strain>
        <plasmid evidence="2 3">unnamed1</plasmid>
    </source>
</reference>
<accession>A0A4P8ELG8</accession>
<dbReference type="EMBL" id="CP039965">
    <property type="protein sequence ID" value="QCO57823.1"/>
    <property type="molecule type" value="Genomic_DNA"/>
</dbReference>
<protein>
    <submittedName>
        <fullName evidence="2">Uncharacterized protein</fullName>
    </submittedName>
</protein>
<dbReference type="RefSeq" id="WP_137195634.1">
    <property type="nucleotide sequence ID" value="NZ_CP039965.1"/>
</dbReference>
<organism evidence="2 3">
    <name type="scientific">Pseudorhodobacter turbinis</name>
    <dbReference type="NCBI Taxonomy" id="2500533"/>
    <lineage>
        <taxon>Bacteria</taxon>
        <taxon>Pseudomonadati</taxon>
        <taxon>Pseudomonadota</taxon>
        <taxon>Alphaproteobacteria</taxon>
        <taxon>Rhodobacterales</taxon>
        <taxon>Paracoccaceae</taxon>
        <taxon>Pseudorhodobacter</taxon>
    </lineage>
</organism>
<dbReference type="Proteomes" id="UP000298631">
    <property type="component" value="Plasmid unnamed1"/>
</dbReference>
<keyword evidence="2" id="KW-0614">Plasmid</keyword>
<keyword evidence="1" id="KW-0812">Transmembrane</keyword>
<keyword evidence="3" id="KW-1185">Reference proteome</keyword>
<feature type="transmembrane region" description="Helical" evidence="1">
    <location>
        <begin position="59"/>
        <end position="77"/>
    </location>
</feature>
<name>A0A4P8ELG8_9RHOB</name>
<evidence type="ECO:0000313" key="3">
    <source>
        <dbReference type="Proteomes" id="UP000298631"/>
    </source>
</evidence>
<sequence>MRLEHLASLAITLAMIMASVLGLPEALGAHPLWAVKTGGIGSLGGLGIYAALRMSGVRPAVLAALAGIGLLATVYAISQGKLIFAASLAENAIAGRVWFFGWFGVMAAACVLLCSLAACALRR</sequence>
<dbReference type="OrthoDB" id="7857583at2"/>